<dbReference type="InterPro" id="IPR009056">
    <property type="entry name" value="Cyt_c-like_dom"/>
</dbReference>
<keyword evidence="3 4" id="KW-0408">Iron</keyword>
<name>A0A7K1Y8T6_9SPHI</name>
<dbReference type="InterPro" id="IPR051459">
    <property type="entry name" value="Cytochrome_c-type_DH"/>
</dbReference>
<keyword evidence="8" id="KW-1185">Reference proteome</keyword>
<sequence>MRFFLAFVFLSTCFSINAQTKKASTAKTSVTAVSSIAAGKAVYTQYCVTCHQANGGGVPNLNPPLIKTSQVLGEKTKLINILLKGLDTHEEINGDTYENVMPSQSFLTDKQIADVLTYVRNSFGNKASAVVAADVKTARAKIK</sequence>
<keyword evidence="5" id="KW-0732">Signal</keyword>
<evidence type="ECO:0000256" key="2">
    <source>
        <dbReference type="ARBA" id="ARBA00022723"/>
    </source>
</evidence>
<dbReference type="EMBL" id="WVHT01000003">
    <property type="protein sequence ID" value="MXV50987.1"/>
    <property type="molecule type" value="Genomic_DNA"/>
</dbReference>
<evidence type="ECO:0000256" key="5">
    <source>
        <dbReference type="SAM" id="SignalP"/>
    </source>
</evidence>
<dbReference type="PANTHER" id="PTHR35008:SF8">
    <property type="entry name" value="ALCOHOL DEHYDROGENASE CYTOCHROME C SUBUNIT"/>
    <property type="match status" value="1"/>
</dbReference>
<keyword evidence="1 4" id="KW-0349">Heme</keyword>
<dbReference type="SUPFAM" id="SSF46626">
    <property type="entry name" value="Cytochrome c"/>
    <property type="match status" value="1"/>
</dbReference>
<gene>
    <name evidence="7" type="ORF">GS399_08385</name>
</gene>
<reference evidence="7 8" key="1">
    <citation type="submission" date="2019-11" db="EMBL/GenBank/DDBJ databases">
        <title>Pedobacter sp. HMF7647 Genome sequencing and assembly.</title>
        <authorList>
            <person name="Kang H."/>
            <person name="Kim H."/>
            <person name="Joh K."/>
        </authorList>
    </citation>
    <scope>NUCLEOTIDE SEQUENCE [LARGE SCALE GENOMIC DNA]</scope>
    <source>
        <strain evidence="7 8">HMF7647</strain>
    </source>
</reference>
<proteinExistence type="predicted"/>
<evidence type="ECO:0000259" key="6">
    <source>
        <dbReference type="PROSITE" id="PS51007"/>
    </source>
</evidence>
<dbReference type="Pfam" id="PF00034">
    <property type="entry name" value="Cytochrom_C"/>
    <property type="match status" value="1"/>
</dbReference>
<dbReference type="InterPro" id="IPR036909">
    <property type="entry name" value="Cyt_c-like_dom_sf"/>
</dbReference>
<feature type="signal peptide" evidence="5">
    <location>
        <begin position="1"/>
        <end position="18"/>
    </location>
</feature>
<dbReference type="PANTHER" id="PTHR35008">
    <property type="entry name" value="BLL4482 PROTEIN-RELATED"/>
    <property type="match status" value="1"/>
</dbReference>
<feature type="chain" id="PRO_5029697432" evidence="5">
    <location>
        <begin position="19"/>
        <end position="143"/>
    </location>
</feature>
<evidence type="ECO:0000256" key="4">
    <source>
        <dbReference type="PROSITE-ProRule" id="PRU00433"/>
    </source>
</evidence>
<evidence type="ECO:0000313" key="7">
    <source>
        <dbReference type="EMBL" id="MXV50987.1"/>
    </source>
</evidence>
<dbReference type="GO" id="GO:0046872">
    <property type="term" value="F:metal ion binding"/>
    <property type="evidence" value="ECO:0007669"/>
    <property type="project" value="UniProtKB-KW"/>
</dbReference>
<dbReference type="GO" id="GO:0020037">
    <property type="term" value="F:heme binding"/>
    <property type="evidence" value="ECO:0007669"/>
    <property type="project" value="InterPro"/>
</dbReference>
<dbReference type="Gene3D" id="1.10.760.10">
    <property type="entry name" value="Cytochrome c-like domain"/>
    <property type="match status" value="1"/>
</dbReference>
<organism evidence="7 8">
    <name type="scientific">Hufsiella arboris</name>
    <dbReference type="NCBI Taxonomy" id="2695275"/>
    <lineage>
        <taxon>Bacteria</taxon>
        <taxon>Pseudomonadati</taxon>
        <taxon>Bacteroidota</taxon>
        <taxon>Sphingobacteriia</taxon>
        <taxon>Sphingobacteriales</taxon>
        <taxon>Sphingobacteriaceae</taxon>
        <taxon>Hufsiella</taxon>
    </lineage>
</organism>
<protein>
    <submittedName>
        <fullName evidence="7">C-type cytochrome</fullName>
    </submittedName>
</protein>
<evidence type="ECO:0000313" key="8">
    <source>
        <dbReference type="Proteomes" id="UP000466586"/>
    </source>
</evidence>
<dbReference type="RefSeq" id="WP_160844164.1">
    <property type="nucleotide sequence ID" value="NZ_WVHT01000003.1"/>
</dbReference>
<evidence type="ECO:0000256" key="3">
    <source>
        <dbReference type="ARBA" id="ARBA00023004"/>
    </source>
</evidence>
<dbReference type="AlphaFoldDB" id="A0A7K1Y8T6"/>
<evidence type="ECO:0000256" key="1">
    <source>
        <dbReference type="ARBA" id="ARBA00022617"/>
    </source>
</evidence>
<dbReference type="Proteomes" id="UP000466586">
    <property type="component" value="Unassembled WGS sequence"/>
</dbReference>
<keyword evidence="2 4" id="KW-0479">Metal-binding</keyword>
<feature type="domain" description="Cytochrome c" evidence="6">
    <location>
        <begin position="34"/>
        <end position="123"/>
    </location>
</feature>
<comment type="caution">
    <text evidence="7">The sequence shown here is derived from an EMBL/GenBank/DDBJ whole genome shotgun (WGS) entry which is preliminary data.</text>
</comment>
<dbReference type="GO" id="GO:0009055">
    <property type="term" value="F:electron transfer activity"/>
    <property type="evidence" value="ECO:0007669"/>
    <property type="project" value="InterPro"/>
</dbReference>
<accession>A0A7K1Y8T6</accession>
<dbReference type="PROSITE" id="PS51007">
    <property type="entry name" value="CYTC"/>
    <property type="match status" value="1"/>
</dbReference>